<evidence type="ECO:0008006" key="4">
    <source>
        <dbReference type="Google" id="ProtNLM"/>
    </source>
</evidence>
<reference evidence="2" key="1">
    <citation type="submission" date="2023-03" db="EMBL/GenBank/DDBJ databases">
        <title>Massive genome expansion in bonnet fungi (Mycena s.s.) driven by repeated elements and novel gene families across ecological guilds.</title>
        <authorList>
            <consortium name="Lawrence Berkeley National Laboratory"/>
            <person name="Harder C.B."/>
            <person name="Miyauchi S."/>
            <person name="Viragh M."/>
            <person name="Kuo A."/>
            <person name="Thoen E."/>
            <person name="Andreopoulos B."/>
            <person name="Lu D."/>
            <person name="Skrede I."/>
            <person name="Drula E."/>
            <person name="Henrissat B."/>
            <person name="Morin E."/>
            <person name="Kohler A."/>
            <person name="Barry K."/>
            <person name="LaButti K."/>
            <person name="Morin E."/>
            <person name="Salamov A."/>
            <person name="Lipzen A."/>
            <person name="Mereny Z."/>
            <person name="Hegedus B."/>
            <person name="Baldrian P."/>
            <person name="Stursova M."/>
            <person name="Weitz H."/>
            <person name="Taylor A."/>
            <person name="Grigoriev I.V."/>
            <person name="Nagy L.G."/>
            <person name="Martin F."/>
            <person name="Kauserud H."/>
        </authorList>
    </citation>
    <scope>NUCLEOTIDE SEQUENCE</scope>
    <source>
        <strain evidence="2">9144</strain>
    </source>
</reference>
<evidence type="ECO:0000313" key="3">
    <source>
        <dbReference type="Proteomes" id="UP001219525"/>
    </source>
</evidence>
<keyword evidence="1" id="KW-0732">Signal</keyword>
<protein>
    <recommendedName>
        <fullName evidence="4">Secreted protein</fullName>
    </recommendedName>
</protein>
<organism evidence="2 3">
    <name type="scientific">Mycena pura</name>
    <dbReference type="NCBI Taxonomy" id="153505"/>
    <lineage>
        <taxon>Eukaryota</taxon>
        <taxon>Fungi</taxon>
        <taxon>Dikarya</taxon>
        <taxon>Basidiomycota</taxon>
        <taxon>Agaricomycotina</taxon>
        <taxon>Agaricomycetes</taxon>
        <taxon>Agaricomycetidae</taxon>
        <taxon>Agaricales</taxon>
        <taxon>Marasmiineae</taxon>
        <taxon>Mycenaceae</taxon>
        <taxon>Mycena</taxon>
    </lineage>
</organism>
<proteinExistence type="predicted"/>
<dbReference type="EMBL" id="JARJCW010000031">
    <property type="protein sequence ID" value="KAJ7209163.1"/>
    <property type="molecule type" value="Genomic_DNA"/>
</dbReference>
<feature type="signal peptide" evidence="1">
    <location>
        <begin position="1"/>
        <end position="20"/>
    </location>
</feature>
<evidence type="ECO:0000313" key="2">
    <source>
        <dbReference type="EMBL" id="KAJ7209163.1"/>
    </source>
</evidence>
<keyword evidence="3" id="KW-1185">Reference proteome</keyword>
<comment type="caution">
    <text evidence="2">The sequence shown here is derived from an EMBL/GenBank/DDBJ whole genome shotgun (WGS) entry which is preliminary data.</text>
</comment>
<name>A0AAD6YGU4_9AGAR</name>
<feature type="chain" id="PRO_5041965994" description="Secreted protein" evidence="1">
    <location>
        <begin position="21"/>
        <end position="76"/>
    </location>
</feature>
<accession>A0AAD6YGU4</accession>
<gene>
    <name evidence="2" type="ORF">GGX14DRAFT_453231</name>
</gene>
<sequence>MRLFISFIPLFALLVVLASASPQTGDAHARRTMSIFRPWTWTLPLYTSGSAVDADTDAASLHVRRHGPRRRAAWHP</sequence>
<evidence type="ECO:0000256" key="1">
    <source>
        <dbReference type="SAM" id="SignalP"/>
    </source>
</evidence>
<dbReference type="AlphaFoldDB" id="A0AAD6YGU4"/>
<dbReference type="Proteomes" id="UP001219525">
    <property type="component" value="Unassembled WGS sequence"/>
</dbReference>